<feature type="domain" description="OmpR/PhoB-type" evidence="9">
    <location>
        <begin position="120"/>
        <end position="215"/>
    </location>
</feature>
<dbReference type="SUPFAM" id="SSF52172">
    <property type="entry name" value="CheY-like"/>
    <property type="match status" value="1"/>
</dbReference>
<keyword evidence="5" id="KW-0804">Transcription</keyword>
<gene>
    <name evidence="10" type="ORF">ACFQSB_12720</name>
</gene>
<keyword evidence="11" id="KW-1185">Reference proteome</keyword>
<feature type="DNA-binding region" description="OmpR/PhoB-type" evidence="7">
    <location>
        <begin position="120"/>
        <end position="215"/>
    </location>
</feature>
<evidence type="ECO:0000256" key="2">
    <source>
        <dbReference type="ARBA" id="ARBA00023012"/>
    </source>
</evidence>
<reference evidence="11" key="1">
    <citation type="journal article" date="2019" name="Int. J. Syst. Evol. Microbiol.">
        <title>The Global Catalogue of Microorganisms (GCM) 10K type strain sequencing project: providing services to taxonomists for standard genome sequencing and annotation.</title>
        <authorList>
            <consortium name="The Broad Institute Genomics Platform"/>
            <consortium name="The Broad Institute Genome Sequencing Center for Infectious Disease"/>
            <person name="Wu L."/>
            <person name="Ma J."/>
        </authorList>
    </citation>
    <scope>NUCLEOTIDE SEQUENCE [LARGE SCALE GENOMIC DNA]</scope>
    <source>
        <strain evidence="11">CECT 7649</strain>
    </source>
</reference>
<evidence type="ECO:0000256" key="5">
    <source>
        <dbReference type="ARBA" id="ARBA00023163"/>
    </source>
</evidence>
<dbReference type="Gene3D" id="6.10.250.690">
    <property type="match status" value="1"/>
</dbReference>
<dbReference type="InterPro" id="IPR039420">
    <property type="entry name" value="WalR-like"/>
</dbReference>
<comment type="caution">
    <text evidence="10">The sequence shown here is derived from an EMBL/GenBank/DDBJ whole genome shotgun (WGS) entry which is preliminary data.</text>
</comment>
<keyword evidence="3" id="KW-0805">Transcription regulation</keyword>
<name>A0ABW2P3I9_9ACTN</name>
<dbReference type="InterPro" id="IPR001789">
    <property type="entry name" value="Sig_transdc_resp-reg_receiver"/>
</dbReference>
<evidence type="ECO:0000256" key="7">
    <source>
        <dbReference type="PROSITE-ProRule" id="PRU01091"/>
    </source>
</evidence>
<evidence type="ECO:0000259" key="8">
    <source>
        <dbReference type="PROSITE" id="PS50110"/>
    </source>
</evidence>
<evidence type="ECO:0000259" key="9">
    <source>
        <dbReference type="PROSITE" id="PS51755"/>
    </source>
</evidence>
<dbReference type="CDD" id="cd00383">
    <property type="entry name" value="trans_reg_C"/>
    <property type="match status" value="1"/>
</dbReference>
<feature type="modified residue" description="4-aspartylphosphate" evidence="6">
    <location>
        <position position="48"/>
    </location>
</feature>
<dbReference type="PROSITE" id="PS51755">
    <property type="entry name" value="OMPR_PHOB"/>
    <property type="match status" value="1"/>
</dbReference>
<keyword evidence="1 6" id="KW-0597">Phosphoprotein</keyword>
<evidence type="ECO:0000313" key="10">
    <source>
        <dbReference type="EMBL" id="MFC7383076.1"/>
    </source>
</evidence>
<evidence type="ECO:0000256" key="6">
    <source>
        <dbReference type="PROSITE-ProRule" id="PRU00169"/>
    </source>
</evidence>
<evidence type="ECO:0000313" key="11">
    <source>
        <dbReference type="Proteomes" id="UP001596496"/>
    </source>
</evidence>
<sequence>MRVLLIEDDERMAKALGSLLRNHSHEVVHAASGAAARQAFGYDLMLLDLGLPDEDGLEVCRSIREFSDVPIIMLSARGTEHDRILGLRTGADDYLVKPFSMAELEARMQAVMRRPRTGMVGAVTVGDVAVDHVAHAVHRAGHPVALTRKEFAVLSRLIASPGEIVSRDHLLREIWNDTGQAARRTLDVHITNLRAKLGAPNVIQTVRGVGYRIIVPSVPEPTRAAKDSRSGEPCENAWW</sequence>
<organism evidence="10 11">
    <name type="scientific">Sphaerisporangium rhizosphaerae</name>
    <dbReference type="NCBI Taxonomy" id="2269375"/>
    <lineage>
        <taxon>Bacteria</taxon>
        <taxon>Bacillati</taxon>
        <taxon>Actinomycetota</taxon>
        <taxon>Actinomycetes</taxon>
        <taxon>Streptosporangiales</taxon>
        <taxon>Streptosporangiaceae</taxon>
        <taxon>Sphaerisporangium</taxon>
    </lineage>
</organism>
<evidence type="ECO:0000256" key="1">
    <source>
        <dbReference type="ARBA" id="ARBA00022553"/>
    </source>
</evidence>
<accession>A0ABW2P3I9</accession>
<dbReference type="PROSITE" id="PS50110">
    <property type="entry name" value="RESPONSE_REGULATORY"/>
    <property type="match status" value="1"/>
</dbReference>
<evidence type="ECO:0000256" key="4">
    <source>
        <dbReference type="ARBA" id="ARBA00023125"/>
    </source>
</evidence>
<dbReference type="Proteomes" id="UP001596496">
    <property type="component" value="Unassembled WGS sequence"/>
</dbReference>
<dbReference type="Gene3D" id="3.40.50.2300">
    <property type="match status" value="1"/>
</dbReference>
<dbReference type="RefSeq" id="WP_354836429.1">
    <property type="nucleotide sequence ID" value="NZ_JBHTCG010000007.1"/>
</dbReference>
<dbReference type="SMART" id="SM00448">
    <property type="entry name" value="REC"/>
    <property type="match status" value="1"/>
</dbReference>
<dbReference type="Pfam" id="PF00072">
    <property type="entry name" value="Response_reg"/>
    <property type="match status" value="1"/>
</dbReference>
<dbReference type="InterPro" id="IPR001867">
    <property type="entry name" value="OmpR/PhoB-type_DNA-bd"/>
</dbReference>
<feature type="domain" description="Response regulatory" evidence="8">
    <location>
        <begin position="2"/>
        <end position="112"/>
    </location>
</feature>
<dbReference type="Gene3D" id="1.10.10.10">
    <property type="entry name" value="Winged helix-like DNA-binding domain superfamily/Winged helix DNA-binding domain"/>
    <property type="match status" value="1"/>
</dbReference>
<dbReference type="EMBL" id="JBHTCG010000007">
    <property type="protein sequence ID" value="MFC7383076.1"/>
    <property type="molecule type" value="Genomic_DNA"/>
</dbReference>
<dbReference type="PANTHER" id="PTHR48111:SF1">
    <property type="entry name" value="TWO-COMPONENT RESPONSE REGULATOR ORR33"/>
    <property type="match status" value="1"/>
</dbReference>
<dbReference type="InterPro" id="IPR036388">
    <property type="entry name" value="WH-like_DNA-bd_sf"/>
</dbReference>
<protein>
    <submittedName>
        <fullName evidence="10">Response regulator transcription factor</fullName>
    </submittedName>
</protein>
<keyword evidence="2" id="KW-0902">Two-component regulatory system</keyword>
<evidence type="ECO:0000256" key="3">
    <source>
        <dbReference type="ARBA" id="ARBA00023015"/>
    </source>
</evidence>
<proteinExistence type="predicted"/>
<keyword evidence="4 7" id="KW-0238">DNA-binding</keyword>
<dbReference type="PANTHER" id="PTHR48111">
    <property type="entry name" value="REGULATOR OF RPOS"/>
    <property type="match status" value="1"/>
</dbReference>
<dbReference type="Pfam" id="PF00486">
    <property type="entry name" value="Trans_reg_C"/>
    <property type="match status" value="1"/>
</dbReference>
<dbReference type="InterPro" id="IPR011006">
    <property type="entry name" value="CheY-like_superfamily"/>
</dbReference>
<dbReference type="SMART" id="SM00862">
    <property type="entry name" value="Trans_reg_C"/>
    <property type="match status" value="1"/>
</dbReference>